<evidence type="ECO:0000256" key="6">
    <source>
        <dbReference type="ARBA" id="ARBA00023163"/>
    </source>
</evidence>
<dbReference type="CDD" id="cd12148">
    <property type="entry name" value="fungal_TF_MHR"/>
    <property type="match status" value="1"/>
</dbReference>
<keyword evidence="3" id="KW-0862">Zinc</keyword>
<feature type="domain" description="Zn(2)-C6 fungal-type" evidence="8">
    <location>
        <begin position="11"/>
        <end position="40"/>
    </location>
</feature>
<evidence type="ECO:0000256" key="4">
    <source>
        <dbReference type="ARBA" id="ARBA00023015"/>
    </source>
</evidence>
<dbReference type="EMBL" id="CAINUL010000016">
    <property type="protein sequence ID" value="CAD0113353.1"/>
    <property type="molecule type" value="Genomic_DNA"/>
</dbReference>
<gene>
    <name evidence="9" type="ORF">AWRI4620_LOCUS7608</name>
</gene>
<evidence type="ECO:0000313" key="9">
    <source>
        <dbReference type="EMBL" id="CAD0113353.1"/>
    </source>
</evidence>
<evidence type="ECO:0000256" key="2">
    <source>
        <dbReference type="ARBA" id="ARBA00022723"/>
    </source>
</evidence>
<evidence type="ECO:0000259" key="8">
    <source>
        <dbReference type="PROSITE" id="PS50048"/>
    </source>
</evidence>
<organism evidence="9 10">
    <name type="scientific">Aureobasidium uvarum</name>
    <dbReference type="NCBI Taxonomy" id="2773716"/>
    <lineage>
        <taxon>Eukaryota</taxon>
        <taxon>Fungi</taxon>
        <taxon>Dikarya</taxon>
        <taxon>Ascomycota</taxon>
        <taxon>Pezizomycotina</taxon>
        <taxon>Dothideomycetes</taxon>
        <taxon>Dothideomycetidae</taxon>
        <taxon>Dothideales</taxon>
        <taxon>Saccotheciaceae</taxon>
        <taxon>Aureobasidium</taxon>
    </lineage>
</organism>
<keyword evidence="4" id="KW-0805">Transcription regulation</keyword>
<dbReference type="Pfam" id="PF04082">
    <property type="entry name" value="Fungal_trans"/>
    <property type="match status" value="1"/>
</dbReference>
<dbReference type="InterPro" id="IPR036864">
    <property type="entry name" value="Zn2-C6_fun-type_DNA-bd_sf"/>
</dbReference>
<dbReference type="PROSITE" id="PS00463">
    <property type="entry name" value="ZN2_CY6_FUNGAL_1"/>
    <property type="match status" value="1"/>
</dbReference>
<comment type="subcellular location">
    <subcellularLocation>
        <location evidence="1">Nucleus</location>
    </subcellularLocation>
</comment>
<dbReference type="Proteomes" id="UP000745764">
    <property type="component" value="Unassembled WGS sequence"/>
</dbReference>
<proteinExistence type="predicted"/>
<keyword evidence="6" id="KW-0804">Transcription</keyword>
<dbReference type="SMART" id="SM00066">
    <property type="entry name" value="GAL4"/>
    <property type="match status" value="1"/>
</dbReference>
<dbReference type="InterPro" id="IPR050797">
    <property type="entry name" value="Carb_Metab_Trans_Reg"/>
</dbReference>
<dbReference type="InterPro" id="IPR007219">
    <property type="entry name" value="XnlR_reg_dom"/>
</dbReference>
<dbReference type="GO" id="GO:0005634">
    <property type="term" value="C:nucleus"/>
    <property type="evidence" value="ECO:0007669"/>
    <property type="project" value="UniProtKB-SubCell"/>
</dbReference>
<dbReference type="Gene3D" id="4.10.240.10">
    <property type="entry name" value="Zn(2)-C6 fungal-type DNA-binding domain"/>
    <property type="match status" value="1"/>
</dbReference>
<dbReference type="SUPFAM" id="SSF57701">
    <property type="entry name" value="Zn2/Cys6 DNA-binding domain"/>
    <property type="match status" value="1"/>
</dbReference>
<sequence length="603" mass="68231">MTARGTDRKFPCDQCRRRKVRCNYAMPCDRCASHELPCAFNTVRKKRGPRPGTGTVIESLREPASQSLPSIESGGYNGNSLENVRTEQPFQNHQPTITASPNIAGLDHVHSGLFQTVLAEPQSNQHTNQSSPQSFVDDAYFTFDDFAQNILSSTVPLQGQRLIGDRSLLMNWNGLQSVSAVNQHKISIASPSTWSDVPDQGDWREIEHGVGLFFDKMYAVYPIMEEKHLRSLLEIPYQKLQRAEVRLLWSICALTLMAVDAWPTMELERRTAAARQYIRRCLEDRISSNYIENATVEDVLTSLFIAVTYFDLKCRKNAWFYVREAISLAQAAGMHTAESDSKLQPAERLRRQRIYALLFITERGACIHDAFSISILLSPILPCERQPEEDHSVSFGLSMLFHLFSLLDSSFFRARNDLTSVQGTGKEYIELATLQEQLHQVLDLTKVSEVQRADILVTQQWLRLMVWQTALRLGLISSSATNPSYTYVYPIQIATSLCEALRTLSPAAIEVHGLGIFEKQFEIAYSLLDALTLSDGTQSQHHHETLRSLLESLSASPKSRDVYVRILQKKMGQDSSARKNDRYVRLANVQLLVDEGLNQRVAR</sequence>
<protein>
    <recommendedName>
        <fullName evidence="8">Zn(2)-C6 fungal-type domain-containing protein</fullName>
    </recommendedName>
</protein>
<keyword evidence="2" id="KW-0479">Metal-binding</keyword>
<dbReference type="PROSITE" id="PS50048">
    <property type="entry name" value="ZN2_CY6_FUNGAL_2"/>
    <property type="match status" value="1"/>
</dbReference>
<dbReference type="GO" id="GO:0008270">
    <property type="term" value="F:zinc ion binding"/>
    <property type="evidence" value="ECO:0007669"/>
    <property type="project" value="InterPro"/>
</dbReference>
<evidence type="ECO:0000256" key="7">
    <source>
        <dbReference type="ARBA" id="ARBA00023242"/>
    </source>
</evidence>
<name>A0A9N8PUH1_9PEZI</name>
<dbReference type="Pfam" id="PF00172">
    <property type="entry name" value="Zn_clus"/>
    <property type="match status" value="1"/>
</dbReference>
<reference evidence="9" key="1">
    <citation type="submission" date="2020-06" db="EMBL/GenBank/DDBJ databases">
        <authorList>
            <person name="Onetto C."/>
        </authorList>
    </citation>
    <scope>NUCLEOTIDE SEQUENCE</scope>
</reference>
<dbReference type="GO" id="GO:0000981">
    <property type="term" value="F:DNA-binding transcription factor activity, RNA polymerase II-specific"/>
    <property type="evidence" value="ECO:0007669"/>
    <property type="project" value="InterPro"/>
</dbReference>
<comment type="caution">
    <text evidence="9">The sequence shown here is derived from an EMBL/GenBank/DDBJ whole genome shotgun (WGS) entry which is preliminary data.</text>
</comment>
<dbReference type="OrthoDB" id="4132249at2759"/>
<accession>A0A9N8PUH1</accession>
<evidence type="ECO:0000256" key="1">
    <source>
        <dbReference type="ARBA" id="ARBA00004123"/>
    </source>
</evidence>
<dbReference type="GO" id="GO:0003677">
    <property type="term" value="F:DNA binding"/>
    <property type="evidence" value="ECO:0007669"/>
    <property type="project" value="UniProtKB-KW"/>
</dbReference>
<evidence type="ECO:0000256" key="3">
    <source>
        <dbReference type="ARBA" id="ARBA00022833"/>
    </source>
</evidence>
<evidence type="ECO:0000256" key="5">
    <source>
        <dbReference type="ARBA" id="ARBA00023125"/>
    </source>
</evidence>
<keyword evidence="5" id="KW-0238">DNA-binding</keyword>
<evidence type="ECO:0000313" key="10">
    <source>
        <dbReference type="Proteomes" id="UP000745764"/>
    </source>
</evidence>
<keyword evidence="7" id="KW-0539">Nucleus</keyword>
<dbReference type="CDD" id="cd00067">
    <property type="entry name" value="GAL4"/>
    <property type="match status" value="1"/>
</dbReference>
<dbReference type="PANTHER" id="PTHR31668">
    <property type="entry name" value="GLUCOSE TRANSPORT TRANSCRIPTION REGULATOR RGT1-RELATED-RELATED"/>
    <property type="match status" value="1"/>
</dbReference>
<dbReference type="GO" id="GO:0006351">
    <property type="term" value="P:DNA-templated transcription"/>
    <property type="evidence" value="ECO:0007669"/>
    <property type="project" value="InterPro"/>
</dbReference>
<dbReference type="PANTHER" id="PTHR31668:SF18">
    <property type="entry name" value="MALTOSE FERMENTATION REGULATORY PROTEIN MAL13-RELATED"/>
    <property type="match status" value="1"/>
</dbReference>
<keyword evidence="10" id="KW-1185">Reference proteome</keyword>
<dbReference type="AlphaFoldDB" id="A0A9N8PUH1"/>
<dbReference type="InterPro" id="IPR001138">
    <property type="entry name" value="Zn2Cys6_DnaBD"/>
</dbReference>